<sequence length="290" mass="33277">MKKNLTLLFCLSVFYISFSQETKPKENKTDALIDDLLEQNQIIDSFLASYSKYQFLYLTVNYNDDTYFSGRDIGIDQFNISPRVTYLHYSGLYGSVSGIYYSEFDPKWDLTTATIGYGKNFGKKKTYRYSLSYSRYFYHNDLDNLFTNDISVSIGIKNKKRTLGTSLSGSYLFGNDDSFQIASTSFVAFNLFKTTKTKLDFRPQINLVAGKQTVELARSYMRFGQLVTEYSENDVFSMINTQLNFPLEFSYNSFDVGVGYTINLPTAIGDETDLKSTGFFNVSMSYLFDL</sequence>
<dbReference type="Proteomes" id="UP000658793">
    <property type="component" value="Unassembled WGS sequence"/>
</dbReference>
<organism evidence="1 2">
    <name type="scientific">Flavobacterium palustre</name>
    <dbReference type="NCBI Taxonomy" id="1476463"/>
    <lineage>
        <taxon>Bacteria</taxon>
        <taxon>Pseudomonadati</taxon>
        <taxon>Bacteroidota</taxon>
        <taxon>Flavobacteriia</taxon>
        <taxon>Flavobacteriales</taxon>
        <taxon>Flavobacteriaceae</taxon>
        <taxon>Flavobacterium</taxon>
    </lineage>
</organism>
<name>A0ABQ1HFN3_9FLAO</name>
<keyword evidence="2" id="KW-1185">Reference proteome</keyword>
<dbReference type="EMBL" id="BMGA01000002">
    <property type="protein sequence ID" value="GGA74028.1"/>
    <property type="molecule type" value="Genomic_DNA"/>
</dbReference>
<proteinExistence type="predicted"/>
<evidence type="ECO:0000313" key="1">
    <source>
        <dbReference type="EMBL" id="GGA74028.1"/>
    </source>
</evidence>
<evidence type="ECO:0000313" key="2">
    <source>
        <dbReference type="Proteomes" id="UP000658793"/>
    </source>
</evidence>
<comment type="caution">
    <text evidence="1">The sequence shown here is derived from an EMBL/GenBank/DDBJ whole genome shotgun (WGS) entry which is preliminary data.</text>
</comment>
<reference evidence="2" key="1">
    <citation type="journal article" date="2019" name="Int. J. Syst. Evol. Microbiol.">
        <title>The Global Catalogue of Microorganisms (GCM) 10K type strain sequencing project: providing services to taxonomists for standard genome sequencing and annotation.</title>
        <authorList>
            <consortium name="The Broad Institute Genomics Platform"/>
            <consortium name="The Broad Institute Genome Sequencing Center for Infectious Disease"/>
            <person name="Wu L."/>
            <person name="Ma J."/>
        </authorList>
    </citation>
    <scope>NUCLEOTIDE SEQUENCE [LARGE SCALE GENOMIC DNA]</scope>
    <source>
        <strain evidence="2">CGMCC 1.12811</strain>
    </source>
</reference>
<evidence type="ECO:0008006" key="3">
    <source>
        <dbReference type="Google" id="ProtNLM"/>
    </source>
</evidence>
<protein>
    <recommendedName>
        <fullName evidence="3">Transporter</fullName>
    </recommendedName>
</protein>
<accession>A0ABQ1HFN3</accession>
<dbReference type="RefSeq" id="WP_188493531.1">
    <property type="nucleotide sequence ID" value="NZ_BMGA01000002.1"/>
</dbReference>
<gene>
    <name evidence="1" type="ORF">GCM10008015_13420</name>
</gene>